<keyword evidence="3" id="KW-1185">Reference proteome</keyword>
<dbReference type="KEGG" id="syw:SYNW1397"/>
<dbReference type="HOGENOM" id="CLU_181610_0_0_3"/>
<evidence type="ECO:0000313" key="2">
    <source>
        <dbReference type="EMBL" id="CAE07912.1"/>
    </source>
</evidence>
<dbReference type="eggNOG" id="ENOG5032YWM">
    <property type="taxonomic scope" value="Bacteria"/>
</dbReference>
<dbReference type="Proteomes" id="UP000001422">
    <property type="component" value="Chromosome"/>
</dbReference>
<sequence length="71" mass="7620">MALDQLKGFLLRLQDDEALKQSVLAASTADDVAKIAGGLGYSFSGDELLRFSGNRVGRVTVSKQETPGEYN</sequence>
<evidence type="ECO:0000259" key="1">
    <source>
        <dbReference type="Pfam" id="PF07862"/>
    </source>
</evidence>
<dbReference type="EMBL" id="BX569692">
    <property type="protein sequence ID" value="CAE07912.1"/>
    <property type="molecule type" value="Genomic_DNA"/>
</dbReference>
<dbReference type="InterPro" id="IPR022516">
    <property type="entry name" value="CHP03798_Ocin"/>
</dbReference>
<dbReference type="Pfam" id="PF07862">
    <property type="entry name" value="Nif11"/>
    <property type="match status" value="1"/>
</dbReference>
<dbReference type="NCBIfam" id="TIGR03798">
    <property type="entry name" value="leader_Nif11"/>
    <property type="match status" value="1"/>
</dbReference>
<protein>
    <submittedName>
        <fullName evidence="2">Conserved hypothetical</fullName>
    </submittedName>
</protein>
<dbReference type="RefSeq" id="WP_011128261.1">
    <property type="nucleotide sequence ID" value="NC_005070.1"/>
</dbReference>
<dbReference type="InterPro" id="IPR012903">
    <property type="entry name" value="Nif11"/>
</dbReference>
<organism evidence="2 3">
    <name type="scientific">Parasynechococcus marenigrum (strain WH8102)</name>
    <dbReference type="NCBI Taxonomy" id="84588"/>
    <lineage>
        <taxon>Bacteria</taxon>
        <taxon>Bacillati</taxon>
        <taxon>Cyanobacteriota</taxon>
        <taxon>Cyanophyceae</taxon>
        <taxon>Synechococcales</taxon>
        <taxon>Prochlorococcaceae</taxon>
        <taxon>Parasynechococcus</taxon>
        <taxon>Parasynechococcus marenigrum</taxon>
    </lineage>
</organism>
<name>Q7U6E1_PARMW</name>
<gene>
    <name evidence="2" type="ordered locus">SYNW1397</name>
</gene>
<evidence type="ECO:0000313" key="3">
    <source>
        <dbReference type="Proteomes" id="UP000001422"/>
    </source>
</evidence>
<proteinExistence type="predicted"/>
<dbReference type="AlphaFoldDB" id="Q7U6E1"/>
<accession>Q7U6E1</accession>
<feature type="domain" description="Nif11" evidence="1">
    <location>
        <begin position="1"/>
        <end position="48"/>
    </location>
</feature>
<reference evidence="2 3" key="1">
    <citation type="journal article" date="2003" name="Nature">
        <title>The genome of a motile marine Synechococcus.</title>
        <authorList>
            <person name="Palenik B."/>
            <person name="Brahamsha B."/>
            <person name="Larimer F."/>
            <person name="Land M."/>
            <person name="Hauser L."/>
            <person name="Chain P."/>
            <person name="Lamerdin J."/>
            <person name="Regala W."/>
            <person name="Allen E.A."/>
            <person name="McCarren J."/>
            <person name="Paulsen I."/>
            <person name="Dufresne A."/>
            <person name="Partensky F."/>
            <person name="Webb E."/>
            <person name="Waterbury J."/>
        </authorList>
    </citation>
    <scope>NUCLEOTIDE SEQUENCE [LARGE SCALE GENOMIC DNA]</scope>
    <source>
        <strain evidence="2 3">WH8102</strain>
    </source>
</reference>